<dbReference type="EMBL" id="KB644409">
    <property type="protein sequence ID" value="EPS26707.1"/>
    <property type="molecule type" value="Genomic_DNA"/>
</dbReference>
<dbReference type="PhylomeDB" id="S8AXP6"/>
<gene>
    <name evidence="6" type="ORF">PDE_01645</name>
</gene>
<dbReference type="SMART" id="SM00066">
    <property type="entry name" value="GAL4"/>
    <property type="match status" value="1"/>
</dbReference>
<evidence type="ECO:0000256" key="3">
    <source>
        <dbReference type="ARBA" id="ARBA00023163"/>
    </source>
</evidence>
<dbReference type="InterPro" id="IPR021858">
    <property type="entry name" value="Fun_TF"/>
</dbReference>
<dbReference type="HOGENOM" id="CLU_024934_5_1_1"/>
<dbReference type="GO" id="GO:0001228">
    <property type="term" value="F:DNA-binding transcription activator activity, RNA polymerase II-specific"/>
    <property type="evidence" value="ECO:0007669"/>
    <property type="project" value="TreeGrafter"/>
</dbReference>
<dbReference type="InterPro" id="IPR053157">
    <property type="entry name" value="Sterol_Uptake_Regulator"/>
</dbReference>
<organism evidence="6 7">
    <name type="scientific">Penicillium oxalicum (strain 114-2 / CGMCC 5302)</name>
    <name type="common">Penicillium decumbens</name>
    <dbReference type="NCBI Taxonomy" id="933388"/>
    <lineage>
        <taxon>Eukaryota</taxon>
        <taxon>Fungi</taxon>
        <taxon>Dikarya</taxon>
        <taxon>Ascomycota</taxon>
        <taxon>Pezizomycotina</taxon>
        <taxon>Eurotiomycetes</taxon>
        <taxon>Eurotiomycetidae</taxon>
        <taxon>Eurotiales</taxon>
        <taxon>Aspergillaceae</taxon>
        <taxon>Penicillium</taxon>
    </lineage>
</organism>
<keyword evidence="2" id="KW-0238">DNA-binding</keyword>
<reference evidence="6 7" key="1">
    <citation type="journal article" date="2013" name="PLoS ONE">
        <title>Genomic and secretomic analyses reveal unique features of the lignocellulolytic enzyme system of Penicillium decumbens.</title>
        <authorList>
            <person name="Liu G."/>
            <person name="Zhang L."/>
            <person name="Wei X."/>
            <person name="Zou G."/>
            <person name="Qin Y."/>
            <person name="Ma L."/>
            <person name="Li J."/>
            <person name="Zheng H."/>
            <person name="Wang S."/>
            <person name="Wang C."/>
            <person name="Xun L."/>
            <person name="Zhao G.-P."/>
            <person name="Zhou Z."/>
            <person name="Qu Y."/>
        </authorList>
    </citation>
    <scope>NUCLEOTIDE SEQUENCE [LARGE SCALE GENOMIC DNA]</scope>
    <source>
        <strain evidence="7">114-2 / CGMCC 5302</strain>
    </source>
</reference>
<keyword evidence="4" id="KW-0539">Nucleus</keyword>
<name>S8AXP6_PENO1</name>
<protein>
    <recommendedName>
        <fullName evidence="5">Zn(2)-C6 fungal-type domain-containing protein</fullName>
    </recommendedName>
</protein>
<evidence type="ECO:0000256" key="4">
    <source>
        <dbReference type="ARBA" id="ARBA00023242"/>
    </source>
</evidence>
<dbReference type="Pfam" id="PF00172">
    <property type="entry name" value="Zn_clus"/>
    <property type="match status" value="1"/>
</dbReference>
<dbReference type="eggNOG" id="ENOG502SQD2">
    <property type="taxonomic scope" value="Eukaryota"/>
</dbReference>
<evidence type="ECO:0000256" key="1">
    <source>
        <dbReference type="ARBA" id="ARBA00023015"/>
    </source>
</evidence>
<dbReference type="PROSITE" id="PS00463">
    <property type="entry name" value="ZN2_CY6_FUNGAL_1"/>
    <property type="match status" value="1"/>
</dbReference>
<keyword evidence="1" id="KW-0805">Transcription regulation</keyword>
<dbReference type="STRING" id="933388.S8AXP6"/>
<dbReference type="Pfam" id="PF11951">
    <property type="entry name" value="Fungal_trans_2"/>
    <property type="match status" value="1"/>
</dbReference>
<dbReference type="OrthoDB" id="4937900at2759"/>
<dbReference type="GO" id="GO:0008270">
    <property type="term" value="F:zinc ion binding"/>
    <property type="evidence" value="ECO:0007669"/>
    <property type="project" value="InterPro"/>
</dbReference>
<dbReference type="GO" id="GO:0003677">
    <property type="term" value="F:DNA binding"/>
    <property type="evidence" value="ECO:0007669"/>
    <property type="project" value="UniProtKB-KW"/>
</dbReference>
<dbReference type="InterPro" id="IPR001138">
    <property type="entry name" value="Zn2Cys6_DnaBD"/>
</dbReference>
<proteinExistence type="predicted"/>
<dbReference type="InterPro" id="IPR036864">
    <property type="entry name" value="Zn2-C6_fun-type_DNA-bd_sf"/>
</dbReference>
<dbReference type="PANTHER" id="PTHR47784">
    <property type="entry name" value="STEROL UPTAKE CONTROL PROTEIN 2"/>
    <property type="match status" value="1"/>
</dbReference>
<dbReference type="AlphaFoldDB" id="S8AXP6"/>
<dbReference type="CDD" id="cd00067">
    <property type="entry name" value="GAL4"/>
    <property type="match status" value="1"/>
</dbReference>
<feature type="domain" description="Zn(2)-C6 fungal-type" evidence="5">
    <location>
        <begin position="12"/>
        <end position="42"/>
    </location>
</feature>
<evidence type="ECO:0000313" key="6">
    <source>
        <dbReference type="EMBL" id="EPS26707.1"/>
    </source>
</evidence>
<dbReference type="PROSITE" id="PS50048">
    <property type="entry name" value="ZN2_CY6_FUNGAL_2"/>
    <property type="match status" value="1"/>
</dbReference>
<dbReference type="SUPFAM" id="SSF57701">
    <property type="entry name" value="Zn2/Cys6 DNA-binding domain"/>
    <property type="match status" value="1"/>
</dbReference>
<evidence type="ECO:0000313" key="7">
    <source>
        <dbReference type="Proteomes" id="UP000019376"/>
    </source>
</evidence>
<dbReference type="Gene3D" id="4.10.240.10">
    <property type="entry name" value="Zn(2)-C6 fungal-type DNA-binding domain"/>
    <property type="match status" value="1"/>
</dbReference>
<dbReference type="PANTHER" id="PTHR47784:SF14">
    <property type="entry name" value="ZN(II)2CYS6 TRANSCRIPTION FACTOR (EUROFUNG)"/>
    <property type="match status" value="1"/>
</dbReference>
<evidence type="ECO:0000256" key="2">
    <source>
        <dbReference type="ARBA" id="ARBA00023125"/>
    </source>
</evidence>
<keyword evidence="7" id="KW-1185">Reference proteome</keyword>
<sequence length="378" mass="43021">MPRRCHTKSRKGCVQCKERHVKCDEQQPTCGLCVKRELTCTYVSPPPRRKSTIKASQPASVRSVSATLSPFANAPHLPRLEEMRLFHHALLVTSPTFIKDEIDREFWQMVVPRIATNHSYVLNGFLAVATLHLASLEAERSSHWLEIALTYHNSAINGLRQHLEASEQNCEALFSCSVLNLIFVTASPGIQGGGDPVDPLRDILTMRSFLSGTAVLFLQIYHGKEQTSIDFWILREKKKEKAVSKDGEDPRMVELHQTTLEKLHGFRKTLDALRSPHLEIYQSTHNLLRKAIEGWPTEDSISWPIEIGDAFLELVKQEDWIARIMLLFHGLGMHLMSRKWFARGSGRRLVLGILQPLEGQVPTEWVDLVEWIQEAVNL</sequence>
<evidence type="ECO:0000259" key="5">
    <source>
        <dbReference type="PROSITE" id="PS50048"/>
    </source>
</evidence>
<keyword evidence="3" id="KW-0804">Transcription</keyword>
<dbReference type="Proteomes" id="UP000019376">
    <property type="component" value="Unassembled WGS sequence"/>
</dbReference>
<accession>S8AXP6</accession>